<feature type="domain" description="Glycoside hydrolase family 5" evidence="13">
    <location>
        <begin position="68"/>
        <end position="362"/>
    </location>
</feature>
<proteinExistence type="inferred from homology"/>
<dbReference type="GO" id="GO:0009251">
    <property type="term" value="P:glucan catabolic process"/>
    <property type="evidence" value="ECO:0007669"/>
    <property type="project" value="TreeGrafter"/>
</dbReference>
<dbReference type="Gene3D" id="3.20.20.80">
    <property type="entry name" value="Glycosidases"/>
    <property type="match status" value="1"/>
</dbReference>
<gene>
    <name evidence="14" type="ORF">EJ03DRAFT_319527</name>
</gene>
<dbReference type="PANTHER" id="PTHR31297">
    <property type="entry name" value="GLUCAN ENDO-1,6-BETA-GLUCOSIDASE B"/>
    <property type="match status" value="1"/>
</dbReference>
<keyword evidence="11" id="KW-0472">Membrane</keyword>
<comment type="catalytic activity">
    <reaction evidence="8">
        <text>Successive hydrolysis of beta-D-glucose units from the non-reducing ends of (1-&gt;3)-beta-D-glucans, releasing alpha-glucose.</text>
        <dbReference type="EC" id="3.2.1.58"/>
    </reaction>
</comment>
<evidence type="ECO:0000256" key="11">
    <source>
        <dbReference type="SAM" id="Phobius"/>
    </source>
</evidence>
<feature type="signal peptide" evidence="12">
    <location>
        <begin position="1"/>
        <end position="25"/>
    </location>
</feature>
<dbReference type="EC" id="3.2.1.58" evidence="9"/>
<feature type="transmembrane region" description="Helical" evidence="11">
    <location>
        <begin position="460"/>
        <end position="484"/>
    </location>
</feature>
<dbReference type="GO" id="GO:0009986">
    <property type="term" value="C:cell surface"/>
    <property type="evidence" value="ECO:0007669"/>
    <property type="project" value="TreeGrafter"/>
</dbReference>
<evidence type="ECO:0000256" key="7">
    <source>
        <dbReference type="ARBA" id="ARBA00023316"/>
    </source>
</evidence>
<comment type="subcellular location">
    <subcellularLocation>
        <location evidence="1">Secreted</location>
    </subcellularLocation>
</comment>
<comment type="similarity">
    <text evidence="2 10">Belongs to the glycosyl hydrolase 5 (cellulase A) family.</text>
</comment>
<evidence type="ECO:0000256" key="1">
    <source>
        <dbReference type="ARBA" id="ARBA00004613"/>
    </source>
</evidence>
<organism evidence="14 15">
    <name type="scientific">Teratosphaeria nubilosa</name>
    <dbReference type="NCBI Taxonomy" id="161662"/>
    <lineage>
        <taxon>Eukaryota</taxon>
        <taxon>Fungi</taxon>
        <taxon>Dikarya</taxon>
        <taxon>Ascomycota</taxon>
        <taxon>Pezizomycotina</taxon>
        <taxon>Dothideomycetes</taxon>
        <taxon>Dothideomycetidae</taxon>
        <taxon>Mycosphaerellales</taxon>
        <taxon>Teratosphaeriaceae</taxon>
        <taxon>Teratosphaeria</taxon>
    </lineage>
</organism>
<dbReference type="GO" id="GO:0005576">
    <property type="term" value="C:extracellular region"/>
    <property type="evidence" value="ECO:0007669"/>
    <property type="project" value="UniProtKB-SubCell"/>
</dbReference>
<dbReference type="InterPro" id="IPR050386">
    <property type="entry name" value="Glycosyl_hydrolase_5"/>
</dbReference>
<keyword evidence="15" id="KW-1185">Reference proteome</keyword>
<dbReference type="Proteomes" id="UP000799436">
    <property type="component" value="Unassembled WGS sequence"/>
</dbReference>
<evidence type="ECO:0000256" key="10">
    <source>
        <dbReference type="RuleBase" id="RU361153"/>
    </source>
</evidence>
<evidence type="ECO:0000256" key="9">
    <source>
        <dbReference type="ARBA" id="ARBA00038929"/>
    </source>
</evidence>
<keyword evidence="11" id="KW-0812">Transmembrane</keyword>
<evidence type="ECO:0000313" key="14">
    <source>
        <dbReference type="EMBL" id="KAF2765342.1"/>
    </source>
</evidence>
<dbReference type="GO" id="GO:0071555">
    <property type="term" value="P:cell wall organization"/>
    <property type="evidence" value="ECO:0007669"/>
    <property type="project" value="UniProtKB-KW"/>
</dbReference>
<dbReference type="AlphaFoldDB" id="A0A6G1KYE0"/>
<dbReference type="PANTHER" id="PTHR31297:SF1">
    <property type="entry name" value="GLUCAN 1,3-BETA-GLUCOSIDASE I_II-RELATED"/>
    <property type="match status" value="1"/>
</dbReference>
<evidence type="ECO:0000256" key="12">
    <source>
        <dbReference type="SAM" id="SignalP"/>
    </source>
</evidence>
<evidence type="ECO:0000256" key="8">
    <source>
        <dbReference type="ARBA" id="ARBA00036824"/>
    </source>
</evidence>
<dbReference type="EMBL" id="ML995894">
    <property type="protein sequence ID" value="KAF2765342.1"/>
    <property type="molecule type" value="Genomic_DNA"/>
</dbReference>
<name>A0A6G1KYE0_9PEZI</name>
<protein>
    <recommendedName>
        <fullName evidence="9">glucan 1,3-beta-glucosidase</fullName>
        <ecNumber evidence="9">3.2.1.58</ecNumber>
    </recommendedName>
</protein>
<reference evidence="14" key="1">
    <citation type="journal article" date="2020" name="Stud. Mycol.">
        <title>101 Dothideomycetes genomes: a test case for predicting lifestyles and emergence of pathogens.</title>
        <authorList>
            <person name="Haridas S."/>
            <person name="Albert R."/>
            <person name="Binder M."/>
            <person name="Bloem J."/>
            <person name="Labutti K."/>
            <person name="Salamov A."/>
            <person name="Andreopoulos B."/>
            <person name="Baker S."/>
            <person name="Barry K."/>
            <person name="Bills G."/>
            <person name="Bluhm B."/>
            <person name="Cannon C."/>
            <person name="Castanera R."/>
            <person name="Culley D."/>
            <person name="Daum C."/>
            <person name="Ezra D."/>
            <person name="Gonzalez J."/>
            <person name="Henrissat B."/>
            <person name="Kuo A."/>
            <person name="Liang C."/>
            <person name="Lipzen A."/>
            <person name="Lutzoni F."/>
            <person name="Magnuson J."/>
            <person name="Mondo S."/>
            <person name="Nolan M."/>
            <person name="Ohm R."/>
            <person name="Pangilinan J."/>
            <person name="Park H.-J."/>
            <person name="Ramirez L."/>
            <person name="Alfaro M."/>
            <person name="Sun H."/>
            <person name="Tritt A."/>
            <person name="Yoshinaga Y."/>
            <person name="Zwiers L.-H."/>
            <person name="Turgeon B."/>
            <person name="Goodwin S."/>
            <person name="Spatafora J."/>
            <person name="Crous P."/>
            <person name="Grigoriev I."/>
        </authorList>
    </citation>
    <scope>NUCLEOTIDE SEQUENCE</scope>
    <source>
        <strain evidence="14">CBS 116005</strain>
    </source>
</reference>
<evidence type="ECO:0000256" key="6">
    <source>
        <dbReference type="ARBA" id="ARBA00023295"/>
    </source>
</evidence>
<evidence type="ECO:0000256" key="4">
    <source>
        <dbReference type="ARBA" id="ARBA00022729"/>
    </source>
</evidence>
<sequence length="485" mass="52257">MMRASSPGSWSIAALHALLSTTASAVTRGVNLGGWLVTEPWLTPSVFNSTGAVDEWHLCAALGPDKALSTLQDHWSTFYTQSDFLAIQRAGLNAVRIPFGYWAIPDLVTNGEPYVAGQYPYLQKAVLWANALGLKVMIDVHGAPGSQNGWEETGLVGPVDFPTNSSNSDKTLSLLKNLTEEFTQSKYGGAVTNIELLNEPVYAIDQIKEFYSAGAKVVGPYNTSGINVTIHDGFYQPIYWKDYDPSNDSATEPGKFLTVDTHQFWAFPPLNDLTKTQTLEAICTFGQTLKEPVHGSNGSGIPYSLVGEWSLDTGITGNSTTDVDTDVDKRTWYRALFEAQNAAYTPNGEDQASIGWFFWAWKTEYDIDAWSYRKGLSDEYIPSNISDPSTYIFPIEDNGCINQNISYTASSSVPANGWLYPSGTIAGFGDAAKSTGTAGASSTSGSHSSSNTKSAAPAAYAAPSGFGILGFWVILAFAMGVLTLA</sequence>
<evidence type="ECO:0000256" key="2">
    <source>
        <dbReference type="ARBA" id="ARBA00005641"/>
    </source>
</evidence>
<keyword evidence="5 10" id="KW-0378">Hydrolase</keyword>
<evidence type="ECO:0000256" key="5">
    <source>
        <dbReference type="ARBA" id="ARBA00022801"/>
    </source>
</evidence>
<keyword evidence="7" id="KW-0961">Cell wall biogenesis/degradation</keyword>
<evidence type="ECO:0000259" key="13">
    <source>
        <dbReference type="Pfam" id="PF00150"/>
    </source>
</evidence>
<dbReference type="GO" id="GO:0004338">
    <property type="term" value="F:glucan exo-1,3-beta-glucosidase activity"/>
    <property type="evidence" value="ECO:0007669"/>
    <property type="project" value="UniProtKB-EC"/>
</dbReference>
<evidence type="ECO:0000256" key="3">
    <source>
        <dbReference type="ARBA" id="ARBA00022525"/>
    </source>
</evidence>
<accession>A0A6G1KYE0</accession>
<keyword evidence="4 12" id="KW-0732">Signal</keyword>
<evidence type="ECO:0000313" key="15">
    <source>
        <dbReference type="Proteomes" id="UP000799436"/>
    </source>
</evidence>
<dbReference type="OrthoDB" id="1887033at2759"/>
<feature type="chain" id="PRO_5026089733" description="glucan 1,3-beta-glucosidase" evidence="12">
    <location>
        <begin position="26"/>
        <end position="485"/>
    </location>
</feature>
<keyword evidence="11" id="KW-1133">Transmembrane helix</keyword>
<dbReference type="SUPFAM" id="SSF51445">
    <property type="entry name" value="(Trans)glycosidases"/>
    <property type="match status" value="1"/>
</dbReference>
<keyword evidence="3" id="KW-0964">Secreted</keyword>
<dbReference type="InterPro" id="IPR017853">
    <property type="entry name" value="GH"/>
</dbReference>
<keyword evidence="6 10" id="KW-0326">Glycosidase</keyword>
<dbReference type="InterPro" id="IPR001547">
    <property type="entry name" value="Glyco_hydro_5"/>
</dbReference>
<dbReference type="Pfam" id="PF00150">
    <property type="entry name" value="Cellulase"/>
    <property type="match status" value="1"/>
</dbReference>